<keyword evidence="2" id="KW-1185">Reference proteome</keyword>
<evidence type="ECO:0000313" key="1">
    <source>
        <dbReference type="EMBL" id="KRX36865.1"/>
    </source>
</evidence>
<name>A0A0V0TD27_9BILA</name>
<organism evidence="1 2">
    <name type="scientific">Trichinella murrelli</name>
    <dbReference type="NCBI Taxonomy" id="144512"/>
    <lineage>
        <taxon>Eukaryota</taxon>
        <taxon>Metazoa</taxon>
        <taxon>Ecdysozoa</taxon>
        <taxon>Nematoda</taxon>
        <taxon>Enoplea</taxon>
        <taxon>Dorylaimia</taxon>
        <taxon>Trichinellida</taxon>
        <taxon>Trichinellidae</taxon>
        <taxon>Trichinella</taxon>
    </lineage>
</organism>
<evidence type="ECO:0000313" key="2">
    <source>
        <dbReference type="Proteomes" id="UP000055048"/>
    </source>
</evidence>
<dbReference type="AlphaFoldDB" id="A0A0V0TD27"/>
<gene>
    <name evidence="1" type="ORF">T05_12813</name>
</gene>
<sequence>MLKEFYALEGSTRSQDREARAKQLNNLNSFLYIAKNVKKTALILIHVMLLDKFEIAAQAFRFFNRR</sequence>
<protein>
    <submittedName>
        <fullName evidence="1">Uncharacterized protein</fullName>
    </submittedName>
</protein>
<dbReference type="Proteomes" id="UP000055048">
    <property type="component" value="Unassembled WGS sequence"/>
</dbReference>
<proteinExistence type="predicted"/>
<comment type="caution">
    <text evidence="1">The sequence shown here is derived from an EMBL/GenBank/DDBJ whole genome shotgun (WGS) entry which is preliminary data.</text>
</comment>
<reference evidence="1 2" key="1">
    <citation type="submission" date="2015-01" db="EMBL/GenBank/DDBJ databases">
        <title>Evolution of Trichinella species and genotypes.</title>
        <authorList>
            <person name="Korhonen P.K."/>
            <person name="Edoardo P."/>
            <person name="Giuseppe L.R."/>
            <person name="Gasser R.B."/>
        </authorList>
    </citation>
    <scope>NUCLEOTIDE SEQUENCE [LARGE SCALE GENOMIC DNA]</scope>
    <source>
        <strain evidence="1">ISS417</strain>
    </source>
</reference>
<dbReference type="EMBL" id="JYDJ01000339">
    <property type="protein sequence ID" value="KRX36865.1"/>
    <property type="molecule type" value="Genomic_DNA"/>
</dbReference>
<accession>A0A0V0TD27</accession>